<dbReference type="PANTHER" id="PTHR33171">
    <property type="entry name" value="LAR_N DOMAIN-CONTAINING PROTEIN"/>
    <property type="match status" value="1"/>
</dbReference>
<dbReference type="AlphaFoldDB" id="A0A9D8PSH7"/>
<dbReference type="GO" id="GO:0050043">
    <property type="term" value="F:lactate racemase activity"/>
    <property type="evidence" value="ECO:0007669"/>
    <property type="project" value="InterPro"/>
</dbReference>
<reference evidence="2" key="1">
    <citation type="journal article" date="2021" name="Environ. Microbiol.">
        <title>Genomic characterization of three novel Desulfobacterota classes expand the metabolic and phylogenetic diversity of the phylum.</title>
        <authorList>
            <person name="Murphy C.L."/>
            <person name="Biggerstaff J."/>
            <person name="Eichhorn A."/>
            <person name="Ewing E."/>
            <person name="Shahan R."/>
            <person name="Soriano D."/>
            <person name="Stewart S."/>
            <person name="VanMol K."/>
            <person name="Walker R."/>
            <person name="Walters P."/>
            <person name="Elshahed M.S."/>
            <person name="Youssef N.H."/>
        </authorList>
    </citation>
    <scope>NUCLEOTIDE SEQUENCE</scope>
    <source>
        <strain evidence="2">Zod_Metabat.24</strain>
    </source>
</reference>
<comment type="caution">
    <text evidence="2">The sequence shown here is derived from an EMBL/GenBank/DDBJ whole genome shotgun (WGS) entry which is preliminary data.</text>
</comment>
<feature type="domain" description="LarA-like N-terminal" evidence="1">
    <location>
        <begin position="10"/>
        <end position="204"/>
    </location>
</feature>
<reference evidence="2" key="2">
    <citation type="submission" date="2021-01" db="EMBL/GenBank/DDBJ databases">
        <authorList>
            <person name="Hahn C.R."/>
            <person name="Youssef N.H."/>
            <person name="Elshahed M."/>
        </authorList>
    </citation>
    <scope>NUCLEOTIDE SEQUENCE</scope>
    <source>
        <strain evidence="2">Zod_Metabat.24</strain>
    </source>
</reference>
<dbReference type="Proteomes" id="UP000809273">
    <property type="component" value="Unassembled WGS sequence"/>
</dbReference>
<dbReference type="Gene3D" id="3.40.50.11440">
    <property type="match status" value="1"/>
</dbReference>
<evidence type="ECO:0000313" key="2">
    <source>
        <dbReference type="EMBL" id="MBN1574787.1"/>
    </source>
</evidence>
<dbReference type="InterPro" id="IPR043166">
    <property type="entry name" value="LarA-like_C"/>
</dbReference>
<accession>A0A9D8PSH7</accession>
<proteinExistence type="predicted"/>
<dbReference type="EMBL" id="JAFGIX010000088">
    <property type="protein sequence ID" value="MBN1574787.1"/>
    <property type="molecule type" value="Genomic_DNA"/>
</dbReference>
<dbReference type="InterPro" id="IPR018657">
    <property type="entry name" value="LarA-like_N"/>
</dbReference>
<dbReference type="Gene3D" id="3.90.226.30">
    <property type="match status" value="1"/>
</dbReference>
<dbReference type="InterPro" id="IPR048068">
    <property type="entry name" value="LarA-like"/>
</dbReference>
<dbReference type="InterPro" id="IPR047926">
    <property type="entry name" value="Ni_dep_LarA"/>
</dbReference>
<evidence type="ECO:0000259" key="1">
    <source>
        <dbReference type="Pfam" id="PF09861"/>
    </source>
</evidence>
<dbReference type="PANTHER" id="PTHR33171:SF17">
    <property type="entry name" value="LARA-LIKE N-TERMINAL DOMAIN-CONTAINING PROTEIN"/>
    <property type="match status" value="1"/>
</dbReference>
<sequence length="415" mass="45280">MGLFEFQYFDERVAVEIPGELLIDKIEPEVVTALYDVCSATEEALSNPVGAPTIEDSISKNSKVLVVVPDKSRHTNLREVVRVLLSRIDSAGAKREDITILIATGTHRPMTEAEIAQKYSDVLEGYSVVNHVYDDESTLVDLGTTKDGLPVQFNRLILEHDFIVSVGNIGPHPVGGYSGGAKGLLPGIAGKRSTDYFHWEATNHPLFDVFGNADNPIRREMEEIVAETGLSFIVNTTENADREISGVFAGHYVEAHRKGVEFLKKTSPIAYPVSLPDILVVGLGLDRPDLWGGAAGIYLAAALLKAGGILVLFAKCPEGVANNHPVVLEHGYRDWRRVREMVMDGKIADRTGASHIVTVGKILEEKDMKVILVSGSISKEDAERLGFIGADRPQEAVDMALSTAENPGVLIYWRI</sequence>
<protein>
    <submittedName>
        <fullName evidence="2">Nickel-dependent lactate racemase</fullName>
    </submittedName>
</protein>
<dbReference type="Pfam" id="PF09861">
    <property type="entry name" value="Lar_N"/>
    <property type="match status" value="1"/>
</dbReference>
<organism evidence="2 3">
    <name type="scientific">Candidatus Zymogenus saltonus</name>
    <dbReference type="NCBI Taxonomy" id="2844893"/>
    <lineage>
        <taxon>Bacteria</taxon>
        <taxon>Deltaproteobacteria</taxon>
        <taxon>Candidatus Zymogenia</taxon>
        <taxon>Candidatus Zymogeniales</taxon>
        <taxon>Candidatus Zymogenaceae</taxon>
        <taxon>Candidatus Zymogenus</taxon>
    </lineage>
</organism>
<gene>
    <name evidence="2" type="primary">larA</name>
    <name evidence="2" type="ORF">JW984_16445</name>
</gene>
<name>A0A9D8PSH7_9DELT</name>
<evidence type="ECO:0000313" key="3">
    <source>
        <dbReference type="Proteomes" id="UP000809273"/>
    </source>
</evidence>
<dbReference type="NCBIfam" id="NF033504">
    <property type="entry name" value="Ni_dep_LarA"/>
    <property type="match status" value="1"/>
</dbReference>